<evidence type="ECO:0000256" key="1">
    <source>
        <dbReference type="ARBA" id="ARBA00022741"/>
    </source>
</evidence>
<keyword evidence="6" id="KW-1185">Reference proteome</keyword>
<dbReference type="EMBL" id="JH725203">
    <property type="protein sequence ID" value="EJP61608.1"/>
    <property type="molecule type" value="Genomic_DNA"/>
</dbReference>
<keyword evidence="1 3" id="KW-0547">Nucleotide-binding</keyword>
<gene>
    <name evidence="5" type="ORF">BBA_09451</name>
</gene>
<dbReference type="RefSeq" id="XP_008602770.1">
    <property type="nucleotide sequence ID" value="XM_008604548.1"/>
</dbReference>
<feature type="compositionally biased region" description="Polar residues" evidence="4">
    <location>
        <begin position="566"/>
        <end position="577"/>
    </location>
</feature>
<dbReference type="STRING" id="655819.J5J4L4"/>
<comment type="similarity">
    <text evidence="3">Belongs to the heat shock protein 70 family.</text>
</comment>
<evidence type="ECO:0000256" key="4">
    <source>
        <dbReference type="SAM" id="MobiDB-lite"/>
    </source>
</evidence>
<evidence type="ECO:0000313" key="6">
    <source>
        <dbReference type="Proteomes" id="UP000002762"/>
    </source>
</evidence>
<dbReference type="PRINTS" id="PR00301">
    <property type="entry name" value="HEATSHOCK70"/>
</dbReference>
<name>J5J4L4_BEAB2</name>
<dbReference type="SUPFAM" id="SSF100920">
    <property type="entry name" value="Heat shock protein 70kD (HSP70), peptide-binding domain"/>
    <property type="match status" value="1"/>
</dbReference>
<dbReference type="Pfam" id="PF00012">
    <property type="entry name" value="HSP70"/>
    <property type="match status" value="1"/>
</dbReference>
<proteinExistence type="inferred from homology"/>
<dbReference type="HOGENOM" id="CLU_401124_0_0_1"/>
<reference evidence="5 6" key="1">
    <citation type="journal article" date="2012" name="Sci. Rep.">
        <title>Genomic perspectives on the evolution of fungal entomopathogenicity in Beauveria bassiana.</title>
        <authorList>
            <person name="Xiao G."/>
            <person name="Ying S.H."/>
            <person name="Zheng P."/>
            <person name="Wang Z.L."/>
            <person name="Zhang S."/>
            <person name="Xie X.Q."/>
            <person name="Shang Y."/>
            <person name="St Leger R.J."/>
            <person name="Zhao G.P."/>
            <person name="Wang C."/>
            <person name="Feng M.G."/>
        </authorList>
    </citation>
    <scope>NUCLEOTIDE SEQUENCE [LARGE SCALE GENOMIC DNA]</scope>
    <source>
        <strain evidence="5 6">ARSEF 2860</strain>
    </source>
</reference>
<dbReference type="PANTHER" id="PTHR19375">
    <property type="entry name" value="HEAT SHOCK PROTEIN 70KDA"/>
    <property type="match status" value="1"/>
</dbReference>
<sequence>MSNWGGKGMISSFLIMSDRYDLGLDAGTYKTCIYAGGKPVAMQYGFPTSDSVVRISPRGSFAIPSRAQLPSVQKPDLALCKRLIGRSPRDGRLRHDTARVPHAKLDENGAYYEAGGRRVELFEVWAFILGSAKRAAERKFGEPPRRSVLTVPAYFGINQCEAIRAAAKIAGFDMESTHLVTEPVAVAVDQIEHDYGTKKKYPAKSRLGVIDIGGGTTDITELYYDLTGEKHVYVIQAIEGDNFLGGVDFKQRLYTFVTDKARDAGHTYAFDEQKLLIVCENAMETLTGAASAEIELIATDQSTVSKFITVTRDEFEKACADLLTEISGLIDRLPAAKANRSLAAVLLAGGASQMPCIKELCVRKFPETVIKLVRDASESPARGAEQIAKRKDTIVVHDVLSRSIGVEVNDSDSDTSNYTVQQVASRNMRVPARERLNLFTRKDNQSAIEISFLEGESSNPDDNTRIAAMTISDIPNCKRGTKINVDLEIHGQGSFIAKATIKDLTDELTVVPQQTFPGAGIIEKYRDVTARRLDGESVKSPDIISGPEASMNGDSSSVSGEDVSHAQRTSPNPGNSEKSPETGPETLQRRGSGNLLQEDEQHASAIAPDNIREQVDDDGAAAMTAGNEAPQTSAKGTEMVPQSNSGGMNLNRQAPVPRVVRAGKRPARPTQNKPFKKSKARITDQN</sequence>
<feature type="region of interest" description="Disordered" evidence="4">
    <location>
        <begin position="537"/>
        <end position="686"/>
    </location>
</feature>
<dbReference type="GO" id="GO:0140662">
    <property type="term" value="F:ATP-dependent protein folding chaperone"/>
    <property type="evidence" value="ECO:0007669"/>
    <property type="project" value="InterPro"/>
</dbReference>
<dbReference type="InterPro" id="IPR013126">
    <property type="entry name" value="Hsp_70_fam"/>
</dbReference>
<dbReference type="OrthoDB" id="5106638at2759"/>
<dbReference type="GO" id="GO:0005524">
    <property type="term" value="F:ATP binding"/>
    <property type="evidence" value="ECO:0007669"/>
    <property type="project" value="UniProtKB-KW"/>
</dbReference>
<feature type="compositionally biased region" description="Polar residues" evidence="4">
    <location>
        <begin position="629"/>
        <end position="652"/>
    </location>
</feature>
<dbReference type="Proteomes" id="UP000002762">
    <property type="component" value="Unassembled WGS sequence"/>
</dbReference>
<evidence type="ECO:0000256" key="3">
    <source>
        <dbReference type="RuleBase" id="RU003322"/>
    </source>
</evidence>
<dbReference type="InParanoid" id="J5J4L4"/>
<dbReference type="Gene3D" id="3.90.640.10">
    <property type="entry name" value="Actin, Chain A, domain 4"/>
    <property type="match status" value="1"/>
</dbReference>
<dbReference type="AlphaFoldDB" id="J5J4L4"/>
<dbReference type="InterPro" id="IPR029047">
    <property type="entry name" value="HSP70_peptide-bd_sf"/>
</dbReference>
<evidence type="ECO:0000256" key="2">
    <source>
        <dbReference type="ARBA" id="ARBA00022840"/>
    </source>
</evidence>
<dbReference type="Gene3D" id="2.60.34.10">
    <property type="entry name" value="Substrate Binding Domain Of DNAk, Chain A, domain 1"/>
    <property type="match status" value="1"/>
</dbReference>
<keyword evidence="2 3" id="KW-0067">ATP-binding</keyword>
<protein>
    <submittedName>
        <fullName evidence="5">DnaK protein</fullName>
    </submittedName>
</protein>
<dbReference type="Gene3D" id="3.30.420.40">
    <property type="match status" value="2"/>
</dbReference>
<dbReference type="InterPro" id="IPR043129">
    <property type="entry name" value="ATPase_NBD"/>
</dbReference>
<organism evidence="5 6">
    <name type="scientific">Beauveria bassiana (strain ARSEF 2860)</name>
    <name type="common">White muscardine disease fungus</name>
    <name type="synonym">Tritirachium shiotae</name>
    <dbReference type="NCBI Taxonomy" id="655819"/>
    <lineage>
        <taxon>Eukaryota</taxon>
        <taxon>Fungi</taxon>
        <taxon>Dikarya</taxon>
        <taxon>Ascomycota</taxon>
        <taxon>Pezizomycotina</taxon>
        <taxon>Sordariomycetes</taxon>
        <taxon>Hypocreomycetidae</taxon>
        <taxon>Hypocreales</taxon>
        <taxon>Cordycipitaceae</taxon>
        <taxon>Beauveria</taxon>
    </lineage>
</organism>
<dbReference type="SUPFAM" id="SSF53067">
    <property type="entry name" value="Actin-like ATPase domain"/>
    <property type="match status" value="2"/>
</dbReference>
<evidence type="ECO:0000313" key="5">
    <source>
        <dbReference type="EMBL" id="EJP61608.1"/>
    </source>
</evidence>
<dbReference type="GeneID" id="19892463"/>
<accession>J5J4L4</accession>